<keyword evidence="1" id="KW-0812">Transmembrane</keyword>
<keyword evidence="4" id="KW-1185">Reference proteome</keyword>
<name>A0ABV3QA85_9GAMM</name>
<sequence length="89" mass="10036">MNFHWYDWAGYVGVLLVLLAYFLLQARKLHGNKLAYQLMNILGAFGVLLSLTFGSFNWSAFLLEVAWIAIGIYGIARGVQLKRAGRNVD</sequence>
<dbReference type="EMBL" id="JBFOHK010000001">
    <property type="protein sequence ID" value="MEW9570705.1"/>
    <property type="molecule type" value="Genomic_DNA"/>
</dbReference>
<organism evidence="3 4">
    <name type="scientific">Rhodanobacter lycopersici</name>
    <dbReference type="NCBI Taxonomy" id="3162487"/>
    <lineage>
        <taxon>Bacteria</taxon>
        <taxon>Pseudomonadati</taxon>
        <taxon>Pseudomonadota</taxon>
        <taxon>Gammaproteobacteria</taxon>
        <taxon>Lysobacterales</taxon>
        <taxon>Rhodanobacteraceae</taxon>
        <taxon>Rhodanobacter</taxon>
    </lineage>
</organism>
<keyword evidence="1" id="KW-1133">Transmembrane helix</keyword>
<gene>
    <name evidence="3" type="ORF">ABQJ54_03000</name>
</gene>
<keyword evidence="1" id="KW-0472">Membrane</keyword>
<comment type="caution">
    <text evidence="3">The sequence shown here is derived from an EMBL/GenBank/DDBJ whole genome shotgun (WGS) entry which is preliminary data.</text>
</comment>
<dbReference type="Proteomes" id="UP001556220">
    <property type="component" value="Unassembled WGS sequence"/>
</dbReference>
<evidence type="ECO:0000313" key="4">
    <source>
        <dbReference type="Proteomes" id="UP001556220"/>
    </source>
</evidence>
<feature type="transmembrane region" description="Helical" evidence="1">
    <location>
        <begin position="6"/>
        <end position="24"/>
    </location>
</feature>
<evidence type="ECO:0000256" key="1">
    <source>
        <dbReference type="SAM" id="Phobius"/>
    </source>
</evidence>
<evidence type="ECO:0000259" key="2">
    <source>
        <dbReference type="Pfam" id="PF26604"/>
    </source>
</evidence>
<evidence type="ECO:0000313" key="3">
    <source>
        <dbReference type="EMBL" id="MEW9570705.1"/>
    </source>
</evidence>
<reference evidence="3 4" key="1">
    <citation type="submission" date="2024-06" db="EMBL/GenBank/DDBJ databases">
        <authorList>
            <person name="Woo H."/>
        </authorList>
    </citation>
    <scope>NUCLEOTIDE SEQUENCE [LARGE SCALE GENOMIC DNA]</scope>
    <source>
        <strain evidence="3 4">Si-c</strain>
    </source>
</reference>
<accession>A0ABV3QA85</accession>
<proteinExistence type="predicted"/>
<dbReference type="NCBIfam" id="NF047864">
    <property type="entry name" value="CBU_0592_membra"/>
    <property type="match status" value="1"/>
</dbReference>
<feature type="transmembrane region" description="Helical" evidence="1">
    <location>
        <begin position="59"/>
        <end position="76"/>
    </location>
</feature>
<feature type="transmembrane region" description="Helical" evidence="1">
    <location>
        <begin position="36"/>
        <end position="53"/>
    </location>
</feature>
<feature type="domain" description="CBU-0592-like" evidence="2">
    <location>
        <begin position="6"/>
        <end position="80"/>
    </location>
</feature>
<dbReference type="Pfam" id="PF26604">
    <property type="entry name" value="CBU_0592"/>
    <property type="match status" value="1"/>
</dbReference>
<protein>
    <recommendedName>
        <fullName evidence="2">CBU-0592-like domain-containing protein</fullName>
    </recommendedName>
</protein>
<dbReference type="RefSeq" id="WP_367852780.1">
    <property type="nucleotide sequence ID" value="NZ_JBFOHK010000001.1"/>
</dbReference>
<dbReference type="InterPro" id="IPR058058">
    <property type="entry name" value="CBU_0592-like"/>
</dbReference>